<dbReference type="Proteomes" id="UP000504609">
    <property type="component" value="Unplaced"/>
</dbReference>
<evidence type="ECO:0000313" key="10">
    <source>
        <dbReference type="Proteomes" id="UP000504609"/>
    </source>
</evidence>
<dbReference type="InterPro" id="IPR006702">
    <property type="entry name" value="CASP_dom"/>
</dbReference>
<dbReference type="GO" id="GO:0005886">
    <property type="term" value="C:plasma membrane"/>
    <property type="evidence" value="ECO:0007669"/>
    <property type="project" value="UniProtKB-SubCell"/>
</dbReference>
<evidence type="ECO:0000256" key="4">
    <source>
        <dbReference type="ARBA" id="ARBA00022475"/>
    </source>
</evidence>
<keyword evidence="10" id="KW-1185">Reference proteome</keyword>
<dbReference type="PANTHER" id="PTHR33573">
    <property type="entry name" value="CASP-LIKE PROTEIN 4A4"/>
    <property type="match status" value="1"/>
</dbReference>
<evidence type="ECO:0000256" key="5">
    <source>
        <dbReference type="ARBA" id="ARBA00022692"/>
    </source>
</evidence>
<dbReference type="PANTHER" id="PTHR33573:SF46">
    <property type="entry name" value="CASP-LIKE PROTEIN 2A1"/>
    <property type="match status" value="1"/>
</dbReference>
<sequence length="203" mass="21446">MDDKYSTNGGAAAASSSAVADESLSSSGMRVADTLLRLASMGLCVAALIVMLKNSQTDDYGSVAYSDLGAFKFLVHVNGICAGYSFLSAVVAAMSRPSTMSKAWTLFFLDQLLTYITLAAGTVSTEVLYLAYNGDTEITWSAACGSFGKFCSKATASVVITFVVVAFYAFISILSSYKLFGRYSAPMPDPSKQLEISAFSGRC</sequence>
<evidence type="ECO:0000256" key="7">
    <source>
        <dbReference type="ARBA" id="ARBA00023136"/>
    </source>
</evidence>
<dbReference type="RefSeq" id="XP_022941677.1">
    <property type="nucleotide sequence ID" value="XM_023085909.1"/>
</dbReference>
<keyword evidence="6 8" id="KW-1133">Transmembrane helix</keyword>
<protein>
    <recommendedName>
        <fullName evidence="8">CASP-like protein</fullName>
    </recommendedName>
</protein>
<evidence type="ECO:0000259" key="9">
    <source>
        <dbReference type="Pfam" id="PF04535"/>
    </source>
</evidence>
<name>A0A6J1FN57_CUCMO</name>
<dbReference type="AlphaFoldDB" id="A0A6J1FN57"/>
<proteinExistence type="inferred from homology"/>
<evidence type="ECO:0000313" key="11">
    <source>
        <dbReference type="RefSeq" id="XP_022941677.1"/>
    </source>
</evidence>
<evidence type="ECO:0000256" key="6">
    <source>
        <dbReference type="ARBA" id="ARBA00022989"/>
    </source>
</evidence>
<comment type="similarity">
    <text evidence="2 8">Belongs to the Casparian strip membrane proteins (CASP) family.</text>
</comment>
<dbReference type="InterPro" id="IPR006459">
    <property type="entry name" value="CASP/CASPL"/>
</dbReference>
<gene>
    <name evidence="11" type="primary">LOC111446964</name>
</gene>
<keyword evidence="7 8" id="KW-0472">Membrane</keyword>
<keyword evidence="4 8" id="KW-1003">Cell membrane</keyword>
<keyword evidence="5 8" id="KW-0812">Transmembrane</keyword>
<dbReference type="NCBIfam" id="TIGR01569">
    <property type="entry name" value="A_tha_TIGR01569"/>
    <property type="match status" value="1"/>
</dbReference>
<accession>A0A6J1FN57</accession>
<organism evidence="10 11">
    <name type="scientific">Cucurbita moschata</name>
    <name type="common">Winter crookneck squash</name>
    <name type="synonym">Cucurbita pepo var. moschata</name>
    <dbReference type="NCBI Taxonomy" id="3662"/>
    <lineage>
        <taxon>Eukaryota</taxon>
        <taxon>Viridiplantae</taxon>
        <taxon>Streptophyta</taxon>
        <taxon>Embryophyta</taxon>
        <taxon>Tracheophyta</taxon>
        <taxon>Spermatophyta</taxon>
        <taxon>Magnoliopsida</taxon>
        <taxon>eudicotyledons</taxon>
        <taxon>Gunneridae</taxon>
        <taxon>Pentapetalae</taxon>
        <taxon>rosids</taxon>
        <taxon>fabids</taxon>
        <taxon>Cucurbitales</taxon>
        <taxon>Cucurbitaceae</taxon>
        <taxon>Cucurbiteae</taxon>
        <taxon>Cucurbita</taxon>
    </lineage>
</organism>
<evidence type="ECO:0000256" key="2">
    <source>
        <dbReference type="ARBA" id="ARBA00007651"/>
    </source>
</evidence>
<dbReference type="KEGG" id="cmos:111446964"/>
<dbReference type="GeneID" id="111446964"/>
<feature type="transmembrane region" description="Helical" evidence="8">
    <location>
        <begin position="35"/>
        <end position="53"/>
    </location>
</feature>
<evidence type="ECO:0000256" key="1">
    <source>
        <dbReference type="ARBA" id="ARBA00004651"/>
    </source>
</evidence>
<feature type="domain" description="Casparian strip membrane protein" evidence="9">
    <location>
        <begin position="27"/>
        <end position="166"/>
    </location>
</feature>
<feature type="transmembrane region" description="Helical" evidence="8">
    <location>
        <begin position="156"/>
        <end position="177"/>
    </location>
</feature>
<comment type="subunit">
    <text evidence="3 8">Homodimer and heterodimers.</text>
</comment>
<feature type="transmembrane region" description="Helical" evidence="8">
    <location>
        <begin position="106"/>
        <end position="132"/>
    </location>
</feature>
<dbReference type="Pfam" id="PF04535">
    <property type="entry name" value="CASP_dom"/>
    <property type="match status" value="1"/>
</dbReference>
<evidence type="ECO:0000256" key="8">
    <source>
        <dbReference type="RuleBase" id="RU361233"/>
    </source>
</evidence>
<feature type="transmembrane region" description="Helical" evidence="8">
    <location>
        <begin position="73"/>
        <end position="94"/>
    </location>
</feature>
<evidence type="ECO:0000256" key="3">
    <source>
        <dbReference type="ARBA" id="ARBA00011489"/>
    </source>
</evidence>
<comment type="subcellular location">
    <subcellularLocation>
        <location evidence="1 8">Cell membrane</location>
        <topology evidence="1 8">Multi-pass membrane protein</topology>
    </subcellularLocation>
</comment>
<reference evidence="11" key="1">
    <citation type="submission" date="2025-08" db="UniProtKB">
        <authorList>
            <consortium name="RefSeq"/>
        </authorList>
    </citation>
    <scope>IDENTIFICATION</scope>
    <source>
        <tissue evidence="11">Young leaves</tissue>
    </source>
</reference>